<gene>
    <name evidence="2" type="primary">BQ5605_C003g02082</name>
    <name evidence="2" type="ORF">BQ5605_C003G02082</name>
</gene>
<protein>
    <submittedName>
        <fullName evidence="2">BQ5605_C003g02082 protein</fullName>
    </submittedName>
</protein>
<dbReference type="Proteomes" id="UP000249464">
    <property type="component" value="Unassembled WGS sequence"/>
</dbReference>
<evidence type="ECO:0000313" key="3">
    <source>
        <dbReference type="Proteomes" id="UP000249464"/>
    </source>
</evidence>
<dbReference type="EMBL" id="FQNC01000042">
    <property type="protein sequence ID" value="SGY38833.1"/>
    <property type="molecule type" value="Genomic_DNA"/>
</dbReference>
<sequence>MTSAAVARSIYKQCTRKQKRSCHRLIRRAALLSLCQFTDPPAHPITFNQIPTQLNTTTKLNAMATFKMQDSTGAAATQAGLSEERSNRLIVTGLPATSATSANETLTKHLLHLLEISGVPPSRQHKYTISLAQASLGNIDGHPAKSATPPKRWRTNLRWT</sequence>
<evidence type="ECO:0000313" key="2">
    <source>
        <dbReference type="EMBL" id="SGY38833.1"/>
    </source>
</evidence>
<accession>A0A2X0M4Y6</accession>
<name>A0A2X0M4Y6_9BASI</name>
<proteinExistence type="predicted"/>
<keyword evidence="3" id="KW-1185">Reference proteome</keyword>
<reference evidence="2 3" key="1">
    <citation type="submission" date="2016-11" db="EMBL/GenBank/DDBJ databases">
        <authorList>
            <person name="Jaros S."/>
            <person name="Januszkiewicz K."/>
            <person name="Wedrychowicz H."/>
        </authorList>
    </citation>
    <scope>NUCLEOTIDE SEQUENCE [LARGE SCALE GENOMIC DNA]</scope>
</reference>
<feature type="compositionally biased region" description="Basic residues" evidence="1">
    <location>
        <begin position="151"/>
        <end position="160"/>
    </location>
</feature>
<organism evidence="2 3">
    <name type="scientific">Microbotryum silenes-dioicae</name>
    <dbReference type="NCBI Taxonomy" id="796604"/>
    <lineage>
        <taxon>Eukaryota</taxon>
        <taxon>Fungi</taxon>
        <taxon>Dikarya</taxon>
        <taxon>Basidiomycota</taxon>
        <taxon>Pucciniomycotina</taxon>
        <taxon>Microbotryomycetes</taxon>
        <taxon>Microbotryales</taxon>
        <taxon>Microbotryaceae</taxon>
        <taxon>Microbotryum</taxon>
    </lineage>
</organism>
<feature type="region of interest" description="Disordered" evidence="1">
    <location>
        <begin position="140"/>
        <end position="160"/>
    </location>
</feature>
<evidence type="ECO:0000256" key="1">
    <source>
        <dbReference type="SAM" id="MobiDB-lite"/>
    </source>
</evidence>
<dbReference type="AlphaFoldDB" id="A0A2X0M4Y6"/>